<gene>
    <name evidence="10" type="ORF">A3D01_05050</name>
</gene>
<comment type="subcellular location">
    <subcellularLocation>
        <location evidence="1">Cell membrane</location>
        <topology evidence="1">Multi-pass membrane protein</topology>
    </subcellularLocation>
</comment>
<feature type="transmembrane region" description="Helical" evidence="8">
    <location>
        <begin position="189"/>
        <end position="205"/>
    </location>
</feature>
<reference evidence="10 11" key="1">
    <citation type="journal article" date="2016" name="Nat. Commun.">
        <title>Thousands of microbial genomes shed light on interconnected biogeochemical processes in an aquifer system.</title>
        <authorList>
            <person name="Anantharaman K."/>
            <person name="Brown C.T."/>
            <person name="Hug L.A."/>
            <person name="Sharon I."/>
            <person name="Castelle C.J."/>
            <person name="Probst A.J."/>
            <person name="Thomas B.C."/>
            <person name="Singh A."/>
            <person name="Wilkins M.J."/>
            <person name="Karaoz U."/>
            <person name="Brodie E.L."/>
            <person name="Williams K.H."/>
            <person name="Hubbard S.S."/>
            <person name="Banfield J.F."/>
        </authorList>
    </citation>
    <scope>NUCLEOTIDE SEQUENCE [LARGE SCALE GENOMIC DNA]</scope>
</reference>
<dbReference type="GO" id="GO:0006493">
    <property type="term" value="P:protein O-linked glycosylation"/>
    <property type="evidence" value="ECO:0007669"/>
    <property type="project" value="InterPro"/>
</dbReference>
<evidence type="ECO:0000256" key="8">
    <source>
        <dbReference type="SAM" id="Phobius"/>
    </source>
</evidence>
<dbReference type="GO" id="GO:0010041">
    <property type="term" value="P:response to iron(III) ion"/>
    <property type="evidence" value="ECO:0007669"/>
    <property type="project" value="TreeGrafter"/>
</dbReference>
<keyword evidence="6 8" id="KW-1133">Transmembrane helix</keyword>
<sequence length="557" mass="63883">MYKNIFSQRNLIIIILLVAAFLRLWKLGTIPPHLTSDEAALGYNAYSILKTGKDEYGKIFPIVFKSFGDYKTGFYIYLTVPTVAVFGLNEFSVRLPSALLGVLAVLLIYLIVKEFKVERNLEILAPALLAINPWHIHFSRGAWETNASLTLTLLGIYFFLKSLKSAKFIILSSFFFSLTILTYQGSKLATTIVVLILIIVFRKEVRDLFTLKKREILVSLSVGLIICLPIIASLFQGRVGRLGIYSIFSYPRKESSLQVFLDQGKEKVGGINYYIFHSESLNFTRAILGRWFNHFSGRFLFFEGDWQNPRHSSPNQGMMLLFDLVLLLAGSVALTRYRSRLVKFTILWLIAAPLPAALSRDQVHAVRALNMVIPLILISSLGLTFLLGKINKFSIWSKRFSYAFIISGLLLSLIYYLESYFVHLSKHESDLWNYGYRQIVESVTPLENKYENIKIQQSFAQPYIYFLFYQKYDPEKYQRQAKLTESEYKGDVGYIEHLDNICFCAIDWPQNKKEHGTLVVADKIRIPDVELSGESVNLIKEIKFLNGDVAFRIVEVK</sequence>
<feature type="transmembrane region" description="Helical" evidence="8">
    <location>
        <begin position="95"/>
        <end position="112"/>
    </location>
</feature>
<evidence type="ECO:0000256" key="1">
    <source>
        <dbReference type="ARBA" id="ARBA00004651"/>
    </source>
</evidence>
<feature type="domain" description="ArnT-like N-terminal" evidence="9">
    <location>
        <begin position="14"/>
        <end position="239"/>
    </location>
</feature>
<keyword evidence="7 8" id="KW-0472">Membrane</keyword>
<comment type="caution">
    <text evidence="10">The sequence shown here is derived from an EMBL/GenBank/DDBJ whole genome shotgun (WGS) entry which is preliminary data.</text>
</comment>
<dbReference type="GO" id="GO:0000030">
    <property type="term" value="F:mannosyltransferase activity"/>
    <property type="evidence" value="ECO:0007669"/>
    <property type="project" value="InterPro"/>
</dbReference>
<name>A0A1F7Z0D5_9BACT</name>
<evidence type="ECO:0000313" key="10">
    <source>
        <dbReference type="EMBL" id="OGM32914.1"/>
    </source>
</evidence>
<feature type="transmembrane region" description="Helical" evidence="8">
    <location>
        <begin position="217"/>
        <end position="235"/>
    </location>
</feature>
<feature type="transmembrane region" description="Helical" evidence="8">
    <location>
        <begin position="341"/>
        <end position="359"/>
    </location>
</feature>
<dbReference type="GO" id="GO:0005886">
    <property type="term" value="C:plasma membrane"/>
    <property type="evidence" value="ECO:0007669"/>
    <property type="project" value="UniProtKB-SubCell"/>
</dbReference>
<evidence type="ECO:0000256" key="2">
    <source>
        <dbReference type="ARBA" id="ARBA00022475"/>
    </source>
</evidence>
<evidence type="ECO:0000256" key="3">
    <source>
        <dbReference type="ARBA" id="ARBA00022676"/>
    </source>
</evidence>
<dbReference type="AlphaFoldDB" id="A0A1F7Z0D5"/>
<evidence type="ECO:0000256" key="4">
    <source>
        <dbReference type="ARBA" id="ARBA00022679"/>
    </source>
</evidence>
<dbReference type="GO" id="GO:0016763">
    <property type="term" value="F:pentosyltransferase activity"/>
    <property type="evidence" value="ECO:0007669"/>
    <property type="project" value="TreeGrafter"/>
</dbReference>
<dbReference type="InterPro" id="IPR050297">
    <property type="entry name" value="LipidA_mod_glycosyltrf_83"/>
</dbReference>
<feature type="transmembrane region" description="Helical" evidence="8">
    <location>
        <begin position="371"/>
        <end position="388"/>
    </location>
</feature>
<dbReference type="STRING" id="1802505.A3D01_05050"/>
<keyword evidence="3" id="KW-0328">Glycosyltransferase</keyword>
<organism evidence="10 11">
    <name type="scientific">Candidatus Woesebacteria bacterium RIFCSPHIGHO2_02_FULL_39_13</name>
    <dbReference type="NCBI Taxonomy" id="1802505"/>
    <lineage>
        <taxon>Bacteria</taxon>
        <taxon>Candidatus Woeseibacteriota</taxon>
    </lineage>
</organism>
<evidence type="ECO:0000256" key="5">
    <source>
        <dbReference type="ARBA" id="ARBA00022692"/>
    </source>
</evidence>
<dbReference type="PANTHER" id="PTHR33908">
    <property type="entry name" value="MANNOSYLTRANSFERASE YKCB-RELATED"/>
    <property type="match status" value="1"/>
</dbReference>
<keyword evidence="5 8" id="KW-0812">Transmembrane</keyword>
<dbReference type="GO" id="GO:0009103">
    <property type="term" value="P:lipopolysaccharide biosynthetic process"/>
    <property type="evidence" value="ECO:0007669"/>
    <property type="project" value="UniProtKB-ARBA"/>
</dbReference>
<dbReference type="EMBL" id="MGGR01000027">
    <property type="protein sequence ID" value="OGM32914.1"/>
    <property type="molecule type" value="Genomic_DNA"/>
</dbReference>
<feature type="transmembrane region" description="Helical" evidence="8">
    <location>
        <begin position="142"/>
        <end position="160"/>
    </location>
</feature>
<feature type="transmembrane region" description="Helical" evidence="8">
    <location>
        <begin position="316"/>
        <end position="334"/>
    </location>
</feature>
<dbReference type="Proteomes" id="UP000177169">
    <property type="component" value="Unassembled WGS sequence"/>
</dbReference>
<dbReference type="Pfam" id="PF02366">
    <property type="entry name" value="PMT"/>
    <property type="match status" value="1"/>
</dbReference>
<dbReference type="InterPro" id="IPR003342">
    <property type="entry name" value="ArnT-like_N"/>
</dbReference>
<feature type="transmembrane region" description="Helical" evidence="8">
    <location>
        <begin position="6"/>
        <end position="25"/>
    </location>
</feature>
<keyword evidence="2" id="KW-1003">Cell membrane</keyword>
<proteinExistence type="predicted"/>
<keyword evidence="4" id="KW-0808">Transferase</keyword>
<dbReference type="PANTHER" id="PTHR33908:SF3">
    <property type="entry name" value="UNDECAPRENYL PHOSPHATE-ALPHA-4-AMINO-4-DEOXY-L-ARABINOSE ARABINOSYL TRANSFERASE"/>
    <property type="match status" value="1"/>
</dbReference>
<evidence type="ECO:0000256" key="7">
    <source>
        <dbReference type="ARBA" id="ARBA00023136"/>
    </source>
</evidence>
<accession>A0A1F7Z0D5</accession>
<evidence type="ECO:0000313" key="11">
    <source>
        <dbReference type="Proteomes" id="UP000177169"/>
    </source>
</evidence>
<protein>
    <recommendedName>
        <fullName evidence="9">ArnT-like N-terminal domain-containing protein</fullName>
    </recommendedName>
</protein>
<evidence type="ECO:0000259" key="9">
    <source>
        <dbReference type="Pfam" id="PF02366"/>
    </source>
</evidence>
<feature type="transmembrane region" description="Helical" evidence="8">
    <location>
        <begin position="400"/>
        <end position="417"/>
    </location>
</feature>
<evidence type="ECO:0000256" key="6">
    <source>
        <dbReference type="ARBA" id="ARBA00022989"/>
    </source>
</evidence>